<organism evidence="1 2">
    <name type="scientific">Roseivivax halodurans JCM 10272</name>
    <dbReference type="NCBI Taxonomy" id="1449350"/>
    <lineage>
        <taxon>Bacteria</taxon>
        <taxon>Pseudomonadati</taxon>
        <taxon>Pseudomonadota</taxon>
        <taxon>Alphaproteobacteria</taxon>
        <taxon>Rhodobacterales</taxon>
        <taxon>Roseobacteraceae</taxon>
        <taxon>Roseivivax</taxon>
    </lineage>
</organism>
<dbReference type="EMBL" id="JALZ01000021">
    <property type="protein sequence ID" value="ETX13648.1"/>
    <property type="molecule type" value="Genomic_DNA"/>
</dbReference>
<evidence type="ECO:0000313" key="1">
    <source>
        <dbReference type="EMBL" id="ETX13648.1"/>
    </source>
</evidence>
<name>X7EEU0_9RHOB</name>
<reference evidence="1 2" key="1">
    <citation type="submission" date="2014-01" db="EMBL/GenBank/DDBJ databases">
        <title>Roseivivax halodurans JCM 10272 Genome Sequencing.</title>
        <authorList>
            <person name="Lai Q."/>
            <person name="Li G."/>
            <person name="Shao Z."/>
        </authorList>
    </citation>
    <scope>NUCLEOTIDE SEQUENCE [LARGE SCALE GENOMIC DNA]</scope>
    <source>
        <strain evidence="1 2">JCM 10272</strain>
    </source>
</reference>
<evidence type="ECO:0000313" key="2">
    <source>
        <dbReference type="Proteomes" id="UP000022447"/>
    </source>
</evidence>
<sequence>MYGWYRGDWISEPGWLQDEYAAGFAKKCPNLPRASSVNNNQRGDTISEIAQGARGFRGFNVAFPNDPRNPLTAGMYYHLYPPAR</sequence>
<accession>X7EEU0</accession>
<protein>
    <submittedName>
        <fullName evidence="1">Uncharacterized protein</fullName>
    </submittedName>
</protein>
<dbReference type="AlphaFoldDB" id="X7EEU0"/>
<proteinExistence type="predicted"/>
<dbReference type="Proteomes" id="UP000022447">
    <property type="component" value="Unassembled WGS sequence"/>
</dbReference>
<comment type="caution">
    <text evidence="1">The sequence shown here is derived from an EMBL/GenBank/DDBJ whole genome shotgun (WGS) entry which is preliminary data.</text>
</comment>
<keyword evidence="2" id="KW-1185">Reference proteome</keyword>
<gene>
    <name evidence="1" type="ORF">OCH239_09225</name>
</gene>